<dbReference type="InterPro" id="IPR018300">
    <property type="entry name" value="Aminotrans_IV_CS"/>
</dbReference>
<dbReference type="InterPro" id="IPR001544">
    <property type="entry name" value="Aminotrans_IV"/>
</dbReference>
<evidence type="ECO:0000256" key="8">
    <source>
        <dbReference type="PIRSR" id="PIRSR006468-1"/>
    </source>
</evidence>
<dbReference type="Proteomes" id="UP000188533">
    <property type="component" value="Unassembled WGS sequence"/>
</dbReference>
<keyword evidence="6 10" id="KW-0663">Pyridoxal phosphate</keyword>
<dbReference type="PROSITE" id="PS00770">
    <property type="entry name" value="AA_TRANSFER_CLASS_4"/>
    <property type="match status" value="1"/>
</dbReference>
<evidence type="ECO:0000313" key="12">
    <source>
        <dbReference type="EMBL" id="GAW01558.1"/>
    </source>
</evidence>
<dbReference type="NCBIfam" id="TIGR01123">
    <property type="entry name" value="ilvE_II"/>
    <property type="match status" value="1"/>
</dbReference>
<dbReference type="AlphaFoldDB" id="A0A1Q3E2S3"/>
<comment type="catalytic activity">
    <reaction evidence="11">
        <text>L-leucine + 2-oxoglutarate = 4-methyl-2-oxopentanoate + L-glutamate</text>
        <dbReference type="Rhea" id="RHEA:18321"/>
        <dbReference type="ChEBI" id="CHEBI:16810"/>
        <dbReference type="ChEBI" id="CHEBI:17865"/>
        <dbReference type="ChEBI" id="CHEBI:29985"/>
        <dbReference type="ChEBI" id="CHEBI:57427"/>
        <dbReference type="EC" id="2.6.1.42"/>
    </reaction>
</comment>
<dbReference type="NCBIfam" id="NF009897">
    <property type="entry name" value="PRK13357.1"/>
    <property type="match status" value="1"/>
</dbReference>
<dbReference type="STRING" id="5353.A0A1Q3E2S3"/>
<comment type="cofactor">
    <cofactor evidence="1 10">
        <name>pyridoxal 5'-phosphate</name>
        <dbReference type="ChEBI" id="CHEBI:597326"/>
    </cofactor>
</comment>
<dbReference type="PANTHER" id="PTHR11825:SF44">
    <property type="entry name" value="BRANCHED-CHAIN-AMINO-ACID AMINOTRANSFERASE"/>
    <property type="match status" value="1"/>
</dbReference>
<evidence type="ECO:0000256" key="6">
    <source>
        <dbReference type="ARBA" id="ARBA00022898"/>
    </source>
</evidence>
<dbReference type="Gene3D" id="3.30.470.10">
    <property type="match status" value="1"/>
</dbReference>
<accession>A0A1Q3E2S3</accession>
<dbReference type="InterPro" id="IPR036038">
    <property type="entry name" value="Aminotransferase-like"/>
</dbReference>
<sequence length="406" mass="44154">MALWKSTGNGTLEGISHVADLDASKLTVTLSETLKPIPPPDTWQFGNIMTDHMVVAEFDPETGWSDPEIKPRAPLSLDPASSCVQYGTTVFEGMKAYVGPDGKPRLFRPDMNMARLARSAERMALPPFNTDQVLALIKQLIIVDRRWIPLLSEHSMYIRPTLMGTRMGLSVAASDHATLCIFLSPTGPYFRSGGKSISVLAVFDTVRAWPGGTGGHKVALNYSPGFLPLRTAQKQGYDQILWLLGDDMKVTEAGAMNIFIVVRRDDGDVDLFTPPLDGTILPGVTRDSVLALAEAHTAGEINLPGLQKTSRIHASERTFTMDDLSRWSSDGKLLEAFGAGTAVIITSIGKIGFKGEDIILPEHEGGLGPIANAFRTRILDIQEGKEVWKNWGVVVDGKTALTKTEV</sequence>
<keyword evidence="7 11" id="KW-0100">Branched-chain amino acid biosynthesis</keyword>
<dbReference type="EC" id="2.6.1.42" evidence="11"/>
<dbReference type="InterPro" id="IPR043132">
    <property type="entry name" value="BCAT-like_C"/>
</dbReference>
<name>A0A1Q3E2S3_LENED</name>
<dbReference type="InterPro" id="IPR043131">
    <property type="entry name" value="BCAT-like_N"/>
</dbReference>
<evidence type="ECO:0000313" key="13">
    <source>
        <dbReference type="Proteomes" id="UP000188533"/>
    </source>
</evidence>
<proteinExistence type="inferred from homology"/>
<dbReference type="InterPro" id="IPR033939">
    <property type="entry name" value="BCAT_family"/>
</dbReference>
<gene>
    <name evidence="12" type="ORF">LENED_003160</name>
</gene>
<comment type="catalytic activity">
    <reaction evidence="11">
        <text>L-isoleucine + 2-oxoglutarate = (S)-3-methyl-2-oxopentanoate + L-glutamate</text>
        <dbReference type="Rhea" id="RHEA:24801"/>
        <dbReference type="ChEBI" id="CHEBI:16810"/>
        <dbReference type="ChEBI" id="CHEBI:29985"/>
        <dbReference type="ChEBI" id="CHEBI:35146"/>
        <dbReference type="ChEBI" id="CHEBI:58045"/>
        <dbReference type="EC" id="2.6.1.42"/>
    </reaction>
</comment>
<comment type="similarity">
    <text evidence="2 9">Belongs to the class-IV pyridoxal-phosphate-dependent aminotransferase family.</text>
</comment>
<dbReference type="InterPro" id="IPR005786">
    <property type="entry name" value="B_amino_transII"/>
</dbReference>
<protein>
    <recommendedName>
        <fullName evidence="11">Branched-chain-amino-acid aminotransferase</fullName>
        <ecNumber evidence="11">2.6.1.42</ecNumber>
    </recommendedName>
</protein>
<evidence type="ECO:0000256" key="7">
    <source>
        <dbReference type="ARBA" id="ARBA00023304"/>
    </source>
</evidence>
<evidence type="ECO:0000256" key="11">
    <source>
        <dbReference type="RuleBase" id="RU004517"/>
    </source>
</evidence>
<reference evidence="12 13" key="1">
    <citation type="submission" date="2016-08" db="EMBL/GenBank/DDBJ databases">
        <authorList>
            <consortium name="Lentinula edodes genome sequencing consortium"/>
            <person name="Sakamoto Y."/>
            <person name="Nakade K."/>
            <person name="Sato S."/>
            <person name="Yoshida Y."/>
            <person name="Miyazaki K."/>
            <person name="Natsume S."/>
            <person name="Konno N."/>
        </authorList>
    </citation>
    <scope>NUCLEOTIDE SEQUENCE [LARGE SCALE GENOMIC DNA]</scope>
    <source>
        <strain evidence="12 13">NBRC 111202</strain>
    </source>
</reference>
<evidence type="ECO:0000256" key="10">
    <source>
        <dbReference type="RuleBase" id="RU004516"/>
    </source>
</evidence>
<dbReference type="GO" id="GO:0052656">
    <property type="term" value="F:L-isoleucine-2-oxoglutarate transaminase activity"/>
    <property type="evidence" value="ECO:0007669"/>
    <property type="project" value="RHEA"/>
</dbReference>
<dbReference type="CDD" id="cd01557">
    <property type="entry name" value="BCAT_beta_family"/>
    <property type="match status" value="1"/>
</dbReference>
<evidence type="ECO:0000256" key="5">
    <source>
        <dbReference type="ARBA" id="ARBA00022679"/>
    </source>
</evidence>
<dbReference type="SUPFAM" id="SSF56752">
    <property type="entry name" value="D-aminoacid aminotransferase-like PLP-dependent enzymes"/>
    <property type="match status" value="1"/>
</dbReference>
<dbReference type="Gene3D" id="3.20.10.10">
    <property type="entry name" value="D-amino Acid Aminotransferase, subunit A, domain 2"/>
    <property type="match status" value="1"/>
</dbReference>
<dbReference type="GO" id="GO:0009099">
    <property type="term" value="P:L-valine biosynthetic process"/>
    <property type="evidence" value="ECO:0007669"/>
    <property type="project" value="TreeGrafter"/>
</dbReference>
<keyword evidence="3 11" id="KW-0032">Aminotransferase</keyword>
<reference evidence="12 13" key="2">
    <citation type="submission" date="2017-02" db="EMBL/GenBank/DDBJ databases">
        <title>A genome survey and senescence transcriptome analysis in Lentinula edodes.</title>
        <authorList>
            <person name="Sakamoto Y."/>
            <person name="Nakade K."/>
            <person name="Sato S."/>
            <person name="Yoshida Y."/>
            <person name="Miyazaki K."/>
            <person name="Natsume S."/>
            <person name="Konno N."/>
        </authorList>
    </citation>
    <scope>NUCLEOTIDE SEQUENCE [LARGE SCALE GENOMIC DNA]</scope>
    <source>
        <strain evidence="12 13">NBRC 111202</strain>
    </source>
</reference>
<feature type="modified residue" description="N6-(pyridoxal phosphate)lysine" evidence="8">
    <location>
        <position position="217"/>
    </location>
</feature>
<dbReference type="GO" id="GO:0005739">
    <property type="term" value="C:mitochondrion"/>
    <property type="evidence" value="ECO:0007669"/>
    <property type="project" value="TreeGrafter"/>
</dbReference>
<dbReference type="GO" id="GO:0052654">
    <property type="term" value="F:L-leucine-2-oxoglutarate transaminase activity"/>
    <property type="evidence" value="ECO:0007669"/>
    <property type="project" value="RHEA"/>
</dbReference>
<dbReference type="PIRSF" id="PIRSF006468">
    <property type="entry name" value="BCAT1"/>
    <property type="match status" value="1"/>
</dbReference>
<organism evidence="12 13">
    <name type="scientific">Lentinula edodes</name>
    <name type="common">Shiitake mushroom</name>
    <name type="synonym">Lentinus edodes</name>
    <dbReference type="NCBI Taxonomy" id="5353"/>
    <lineage>
        <taxon>Eukaryota</taxon>
        <taxon>Fungi</taxon>
        <taxon>Dikarya</taxon>
        <taxon>Basidiomycota</taxon>
        <taxon>Agaricomycotina</taxon>
        <taxon>Agaricomycetes</taxon>
        <taxon>Agaricomycetidae</taxon>
        <taxon>Agaricales</taxon>
        <taxon>Marasmiineae</taxon>
        <taxon>Omphalotaceae</taxon>
        <taxon>Lentinula</taxon>
    </lineage>
</organism>
<evidence type="ECO:0000256" key="1">
    <source>
        <dbReference type="ARBA" id="ARBA00001933"/>
    </source>
</evidence>
<dbReference type="PANTHER" id="PTHR11825">
    <property type="entry name" value="SUBGROUP IIII AMINOTRANSFERASE"/>
    <property type="match status" value="1"/>
</dbReference>
<keyword evidence="13" id="KW-1185">Reference proteome</keyword>
<comment type="caution">
    <text evidence="12">The sequence shown here is derived from an EMBL/GenBank/DDBJ whole genome shotgun (WGS) entry which is preliminary data.</text>
</comment>
<dbReference type="GO" id="GO:0009098">
    <property type="term" value="P:L-leucine biosynthetic process"/>
    <property type="evidence" value="ECO:0007669"/>
    <property type="project" value="TreeGrafter"/>
</dbReference>
<evidence type="ECO:0000256" key="2">
    <source>
        <dbReference type="ARBA" id="ARBA00009320"/>
    </source>
</evidence>
<keyword evidence="4 11" id="KW-0028">Amino-acid biosynthesis</keyword>
<dbReference type="EMBL" id="BDGU01000066">
    <property type="protein sequence ID" value="GAW01558.1"/>
    <property type="molecule type" value="Genomic_DNA"/>
</dbReference>
<dbReference type="Pfam" id="PF01063">
    <property type="entry name" value="Aminotran_4"/>
    <property type="match status" value="1"/>
</dbReference>
<evidence type="ECO:0000256" key="3">
    <source>
        <dbReference type="ARBA" id="ARBA00022576"/>
    </source>
</evidence>
<dbReference type="GO" id="GO:0052655">
    <property type="term" value="F:L-valine-2-oxoglutarate transaminase activity"/>
    <property type="evidence" value="ECO:0007669"/>
    <property type="project" value="RHEA"/>
</dbReference>
<keyword evidence="5 11" id="KW-0808">Transferase</keyword>
<comment type="catalytic activity">
    <reaction evidence="11">
        <text>L-valine + 2-oxoglutarate = 3-methyl-2-oxobutanoate + L-glutamate</text>
        <dbReference type="Rhea" id="RHEA:24813"/>
        <dbReference type="ChEBI" id="CHEBI:11851"/>
        <dbReference type="ChEBI" id="CHEBI:16810"/>
        <dbReference type="ChEBI" id="CHEBI:29985"/>
        <dbReference type="ChEBI" id="CHEBI:57762"/>
        <dbReference type="EC" id="2.6.1.42"/>
    </reaction>
</comment>
<evidence type="ECO:0000256" key="4">
    <source>
        <dbReference type="ARBA" id="ARBA00022605"/>
    </source>
</evidence>
<evidence type="ECO:0000256" key="9">
    <source>
        <dbReference type="RuleBase" id="RU004106"/>
    </source>
</evidence>